<comment type="caution">
    <text evidence="1">The sequence shown here is derived from an EMBL/GenBank/DDBJ whole genome shotgun (WGS) entry which is preliminary data.</text>
</comment>
<evidence type="ECO:0000313" key="1">
    <source>
        <dbReference type="EMBL" id="EJZ43939.1"/>
    </source>
</evidence>
<keyword evidence="2" id="KW-1185">Reference proteome</keyword>
<name>A0ABN0HE59_9LEPT</name>
<reference evidence="1 2" key="1">
    <citation type="submission" date="2012-08" db="EMBL/GenBank/DDBJ databases">
        <authorList>
            <person name="Harkins D.M."/>
            <person name="Durkin A.S."/>
            <person name="Selengut J.D."/>
            <person name="Sanka R."/>
            <person name="DePew J."/>
            <person name="Purushe J."/>
            <person name="Matthias M.A."/>
            <person name="Vinetz J.M."/>
            <person name="Sutton G.G."/>
            <person name="Nelson W.C."/>
            <person name="Fouts D.E."/>
        </authorList>
    </citation>
    <scope>NUCLEOTIDE SEQUENCE [LARGE SCALE GENOMIC DNA]</scope>
    <source>
        <strain evidence="1 2">MMD4847</strain>
    </source>
</reference>
<gene>
    <name evidence="1" type="ORF">LEP1GSC178_2350</name>
</gene>
<sequence length="234" mass="26096">MLPLRFEIASQLSLGLRHISLCHSSCIASLAPSACALAKRRNTLVVRRTSPKIMIEELELQTKQGKIKIISDSTFGIGSVDNLHSYDRIIDVNHDIASTKFGIFTTNCSVLLANSGVSGLHENCYLVKNDFLYLCLGDSVFSLAIPSLELQWRSQVDGISCFGIYEISDGFIIHGELEITRINIAGNIIWQHSGSDIFTTSDGIDVFKIENNIIYAKSWDDRLYRFTLDGEILF</sequence>
<organism evidence="1 2">
    <name type="scientific">Leptospira licerasiae str. MMD4847</name>
    <dbReference type="NCBI Taxonomy" id="1049971"/>
    <lineage>
        <taxon>Bacteria</taxon>
        <taxon>Pseudomonadati</taxon>
        <taxon>Spirochaetota</taxon>
        <taxon>Spirochaetia</taxon>
        <taxon>Leptospirales</taxon>
        <taxon>Leptospiraceae</taxon>
        <taxon>Leptospira</taxon>
    </lineage>
</organism>
<accession>A0ABN0HE59</accession>
<evidence type="ECO:0000313" key="2">
    <source>
        <dbReference type="Proteomes" id="UP000018720"/>
    </source>
</evidence>
<dbReference type="EMBL" id="AHOM02000001">
    <property type="protein sequence ID" value="EJZ43939.1"/>
    <property type="molecule type" value="Genomic_DNA"/>
</dbReference>
<evidence type="ECO:0008006" key="3">
    <source>
        <dbReference type="Google" id="ProtNLM"/>
    </source>
</evidence>
<dbReference type="Proteomes" id="UP000018720">
    <property type="component" value="Unassembled WGS sequence"/>
</dbReference>
<protein>
    <recommendedName>
        <fullName evidence="3">Right-handed parallel beta-helix repeat-containing protein</fullName>
    </recommendedName>
</protein>
<proteinExistence type="predicted"/>